<dbReference type="EMBL" id="HBGY01007975">
    <property type="protein sequence ID" value="CAD9565501.1"/>
    <property type="molecule type" value="Transcribed_RNA"/>
</dbReference>
<name>A0A7S2K3Q9_9STRA</name>
<feature type="transmembrane region" description="Helical" evidence="3">
    <location>
        <begin position="370"/>
        <end position="390"/>
    </location>
</feature>
<dbReference type="AlphaFoldDB" id="A0A7S2K3Q9"/>
<keyword evidence="1" id="KW-0175">Coiled coil</keyword>
<accession>A0A7S2K3Q9</accession>
<evidence type="ECO:0000313" key="4">
    <source>
        <dbReference type="EMBL" id="CAD9565501.1"/>
    </source>
</evidence>
<evidence type="ECO:0000256" key="3">
    <source>
        <dbReference type="SAM" id="Phobius"/>
    </source>
</evidence>
<reference evidence="4" key="1">
    <citation type="submission" date="2021-01" db="EMBL/GenBank/DDBJ databases">
        <authorList>
            <person name="Corre E."/>
            <person name="Pelletier E."/>
            <person name="Niang G."/>
            <person name="Scheremetjew M."/>
            <person name="Finn R."/>
            <person name="Kale V."/>
            <person name="Holt S."/>
            <person name="Cochrane G."/>
            <person name="Meng A."/>
            <person name="Brown T."/>
            <person name="Cohen L."/>
        </authorList>
    </citation>
    <scope>NUCLEOTIDE SEQUENCE</scope>
    <source>
        <strain evidence="4">B650</strain>
    </source>
</reference>
<protein>
    <submittedName>
        <fullName evidence="4">Uncharacterized protein</fullName>
    </submittedName>
</protein>
<keyword evidence="3" id="KW-0472">Membrane</keyword>
<feature type="compositionally biased region" description="Low complexity" evidence="2">
    <location>
        <begin position="14"/>
        <end position="27"/>
    </location>
</feature>
<feature type="coiled-coil region" evidence="1">
    <location>
        <begin position="269"/>
        <end position="296"/>
    </location>
</feature>
<evidence type="ECO:0000256" key="1">
    <source>
        <dbReference type="SAM" id="Coils"/>
    </source>
</evidence>
<gene>
    <name evidence="4" type="ORF">LDAN0321_LOCUS5011</name>
</gene>
<organism evidence="4">
    <name type="scientific">Leptocylindrus danicus</name>
    <dbReference type="NCBI Taxonomy" id="163516"/>
    <lineage>
        <taxon>Eukaryota</taxon>
        <taxon>Sar</taxon>
        <taxon>Stramenopiles</taxon>
        <taxon>Ochrophyta</taxon>
        <taxon>Bacillariophyta</taxon>
        <taxon>Coscinodiscophyceae</taxon>
        <taxon>Chaetocerotophycidae</taxon>
        <taxon>Leptocylindrales</taxon>
        <taxon>Leptocylindraceae</taxon>
        <taxon>Leptocylindrus</taxon>
    </lineage>
</organism>
<feature type="compositionally biased region" description="Basic residues" evidence="2">
    <location>
        <begin position="421"/>
        <end position="440"/>
    </location>
</feature>
<evidence type="ECO:0000256" key="2">
    <source>
        <dbReference type="SAM" id="MobiDB-lite"/>
    </source>
</evidence>
<feature type="compositionally biased region" description="Basic and acidic residues" evidence="2">
    <location>
        <begin position="405"/>
        <end position="415"/>
    </location>
</feature>
<feature type="region of interest" description="Disordered" evidence="2">
    <location>
        <begin position="184"/>
        <end position="205"/>
    </location>
</feature>
<feature type="compositionally biased region" description="Polar residues" evidence="2">
    <location>
        <begin position="185"/>
        <end position="205"/>
    </location>
</feature>
<keyword evidence="3" id="KW-0812">Transmembrane</keyword>
<feature type="compositionally biased region" description="Polar residues" evidence="2">
    <location>
        <begin position="448"/>
        <end position="457"/>
    </location>
</feature>
<sequence>MEEGEEKVMDRGSRTGVGTTSTSTSTVDKNGFDDVHQHAVVVDNMQQQQQQHSAADHSQRRHDDVLLMTLERSTNNTSYAPISSGHPIVAPSTATLSPTSTYPTFIMVPPPSSRPTTASLSPSAIPLRDPSNLPSQIPSADLISGSPTLFPSSVPSEVASQMIPSTATNDHPSAYPSKSPIILRNPSSKPSLSRQPIINPSKSPTLLPSKFPTARPTSAIVNTAIANCDILYVSSAMDEDAILLFIEKTMTFLYDRFLLTVPPMKITDVEFLSQELRLQDAKLARARRELESSINRVSFTVSAFQAPPLDDDFDERLANIINAQGSFLVASLKNEDAYFYNVDSIQALDPPKDNDYIHQAQSEPSGDSTLTIVAVVGGVLCFIVMGAIIVRSIKLNRDKKYRQRRQQEHQSREIHAINQQRTRKLSHPAKKTSKQVRAHKLHDLSAVPANNQNGPSRRSNKAKPSLNVKYIDEDTGFEVIQSAASSKSYGIKRGAVRRDENKAVAHQRNTRTRNSGPIEV</sequence>
<feature type="region of interest" description="Disordered" evidence="2">
    <location>
        <begin position="399"/>
        <end position="467"/>
    </location>
</feature>
<proteinExistence type="predicted"/>
<feature type="region of interest" description="Disordered" evidence="2">
    <location>
        <begin position="497"/>
        <end position="520"/>
    </location>
</feature>
<keyword evidence="3" id="KW-1133">Transmembrane helix</keyword>
<feature type="region of interest" description="Disordered" evidence="2">
    <location>
        <begin position="112"/>
        <end position="138"/>
    </location>
</feature>
<feature type="compositionally biased region" description="Basic and acidic residues" evidence="2">
    <location>
        <begin position="1"/>
        <end position="13"/>
    </location>
</feature>
<feature type="region of interest" description="Disordered" evidence="2">
    <location>
        <begin position="1"/>
        <end position="31"/>
    </location>
</feature>